<name>A0A6B3SR48_9BURK</name>
<dbReference type="PANTHER" id="PTHR43130">
    <property type="entry name" value="ARAC-FAMILY TRANSCRIPTIONAL REGULATOR"/>
    <property type="match status" value="1"/>
</dbReference>
<dbReference type="Proteomes" id="UP000482155">
    <property type="component" value="Unassembled WGS sequence"/>
</dbReference>
<dbReference type="InterPro" id="IPR052158">
    <property type="entry name" value="INH-QAR"/>
</dbReference>
<feature type="domain" description="DJ-1/PfpI" evidence="2">
    <location>
        <begin position="4"/>
        <end position="177"/>
    </location>
</feature>
<dbReference type="EMBL" id="JAAIVB010000068">
    <property type="protein sequence ID" value="NEX63233.1"/>
    <property type="molecule type" value="Genomic_DNA"/>
</dbReference>
<evidence type="ECO:0000313" key="3">
    <source>
        <dbReference type="EMBL" id="NEX63233.1"/>
    </source>
</evidence>
<dbReference type="InterPro" id="IPR002818">
    <property type="entry name" value="DJ-1/PfpI"/>
</dbReference>
<reference evidence="3 4" key="1">
    <citation type="submission" date="2020-02" db="EMBL/GenBank/DDBJ databases">
        <authorList>
            <person name="Kim M.K."/>
        </authorList>
    </citation>
    <scope>NUCLEOTIDE SEQUENCE [LARGE SCALE GENOMIC DNA]</scope>
    <source>
        <strain evidence="3 4">17J57-3</strain>
    </source>
</reference>
<dbReference type="RefSeq" id="WP_163966877.1">
    <property type="nucleotide sequence ID" value="NZ_JAAIVB010000068.1"/>
</dbReference>
<dbReference type="PANTHER" id="PTHR43130:SF14">
    <property type="entry name" value="DJ-1_PFPI DOMAIN-CONTAINING PROTEIN"/>
    <property type="match status" value="1"/>
</dbReference>
<proteinExistence type="predicted"/>
<evidence type="ECO:0000259" key="2">
    <source>
        <dbReference type="Pfam" id="PF01965"/>
    </source>
</evidence>
<evidence type="ECO:0000313" key="4">
    <source>
        <dbReference type="Proteomes" id="UP000482155"/>
    </source>
</evidence>
<sequence>MQTIGILVFDDVEILDFSGPYEVFTTAERVRRRLHAEAGRRFDCMLVAPSMHPVRSRGGMLVLPEQALPPAGSIDVLIVPGGEVSAARRDAATIAWIAEQARHADLVASICTGAFLLAEAGLLDGREATTHWEDCDDLEREFPALRVRRGVSWVDCGKVVSSGGISAGIDMSLHLVERLAGRQLAEATARQMEYRWNRNGNHDFCNINDADDANDANHSRLSSLAAGRADARPGRSGGSAPIREPA</sequence>
<evidence type="ECO:0000256" key="1">
    <source>
        <dbReference type="SAM" id="MobiDB-lite"/>
    </source>
</evidence>
<feature type="region of interest" description="Disordered" evidence="1">
    <location>
        <begin position="224"/>
        <end position="246"/>
    </location>
</feature>
<dbReference type="Gene3D" id="3.40.50.880">
    <property type="match status" value="1"/>
</dbReference>
<organism evidence="3 4">
    <name type="scientific">Noviherbaspirillum galbum</name>
    <dbReference type="NCBI Taxonomy" id="2709383"/>
    <lineage>
        <taxon>Bacteria</taxon>
        <taxon>Pseudomonadati</taxon>
        <taxon>Pseudomonadota</taxon>
        <taxon>Betaproteobacteria</taxon>
        <taxon>Burkholderiales</taxon>
        <taxon>Oxalobacteraceae</taxon>
        <taxon>Noviherbaspirillum</taxon>
    </lineage>
</organism>
<comment type="caution">
    <text evidence="3">The sequence shown here is derived from an EMBL/GenBank/DDBJ whole genome shotgun (WGS) entry which is preliminary data.</text>
</comment>
<protein>
    <submittedName>
        <fullName evidence="3">DJ-1/PfpI family protein</fullName>
    </submittedName>
</protein>
<dbReference type="SUPFAM" id="SSF52317">
    <property type="entry name" value="Class I glutamine amidotransferase-like"/>
    <property type="match status" value="1"/>
</dbReference>
<gene>
    <name evidence="3" type="ORF">G3574_19290</name>
</gene>
<dbReference type="Pfam" id="PF01965">
    <property type="entry name" value="DJ-1_PfpI"/>
    <property type="match status" value="1"/>
</dbReference>
<dbReference type="GO" id="GO:0006355">
    <property type="term" value="P:regulation of DNA-templated transcription"/>
    <property type="evidence" value="ECO:0007669"/>
    <property type="project" value="TreeGrafter"/>
</dbReference>
<dbReference type="InterPro" id="IPR029062">
    <property type="entry name" value="Class_I_gatase-like"/>
</dbReference>
<accession>A0A6B3SR48</accession>
<dbReference type="AlphaFoldDB" id="A0A6B3SR48"/>
<dbReference type="CDD" id="cd03139">
    <property type="entry name" value="GATase1_PfpI_2"/>
    <property type="match status" value="1"/>
</dbReference>
<keyword evidence="4" id="KW-1185">Reference proteome</keyword>